<evidence type="ECO:0000256" key="1">
    <source>
        <dbReference type="ARBA" id="ARBA00004141"/>
    </source>
</evidence>
<dbReference type="PIRSF" id="PIRSF006648">
    <property type="entry name" value="DrrB"/>
    <property type="match status" value="1"/>
</dbReference>
<dbReference type="Proteomes" id="UP000320948">
    <property type="component" value="Unassembled WGS sequence"/>
</dbReference>
<feature type="transmembrane region" description="Helical" evidence="5">
    <location>
        <begin position="237"/>
        <end position="260"/>
    </location>
</feature>
<sequence length="270" mass="30330">MTASLLRTTRITVRDYIANIAPILLRFGYEYRSVWKAQLVRDLIDRLLYLFAFGFGMGALVKTMDGLPYLDFLVPGIAASTGVFVMTMAMTYGVWERSTSYKLYPAWLATPVRLPQVLMAELLYASLRTLPSILILFLLAGLWLKAIPSFWGALLALPVLMLANLAFGAIAMCFTVHIYRPLHFAYVNTLWTTPMFLFSGVFFDLSHAPAPLYWLSQCLPLTHVIGLVRPLMTGQDLSAVSVLVDLGVLVTIFAVGYSYACYRFQKRLLD</sequence>
<keyword evidence="5" id="KW-0813">Transport</keyword>
<feature type="transmembrane region" description="Helical" evidence="5">
    <location>
        <begin position="73"/>
        <end position="95"/>
    </location>
</feature>
<evidence type="ECO:0000256" key="2">
    <source>
        <dbReference type="ARBA" id="ARBA00022692"/>
    </source>
</evidence>
<feature type="domain" description="ABC transmembrane type-2" evidence="6">
    <location>
        <begin position="37"/>
        <end position="267"/>
    </location>
</feature>
<dbReference type="InterPro" id="IPR013525">
    <property type="entry name" value="ABC2_TM"/>
</dbReference>
<dbReference type="PANTHER" id="PTHR43229">
    <property type="entry name" value="NODULATION PROTEIN J"/>
    <property type="match status" value="1"/>
</dbReference>
<accession>A0A6N4R610</accession>
<dbReference type="InterPro" id="IPR051784">
    <property type="entry name" value="Nod_factor_ABC_transporter"/>
</dbReference>
<proteinExistence type="inferred from homology"/>
<name>A0A6N4R610_BLAVI</name>
<gene>
    <name evidence="7" type="ORF">DI628_05075</name>
</gene>
<evidence type="ECO:0000256" key="5">
    <source>
        <dbReference type="RuleBase" id="RU361157"/>
    </source>
</evidence>
<dbReference type="PROSITE" id="PS51012">
    <property type="entry name" value="ABC_TM2"/>
    <property type="match status" value="1"/>
</dbReference>
<dbReference type="InterPro" id="IPR000412">
    <property type="entry name" value="ABC_2_transport"/>
</dbReference>
<feature type="transmembrane region" description="Helical" evidence="5">
    <location>
        <begin position="122"/>
        <end position="144"/>
    </location>
</feature>
<dbReference type="GO" id="GO:0043190">
    <property type="term" value="C:ATP-binding cassette (ABC) transporter complex"/>
    <property type="evidence" value="ECO:0007669"/>
    <property type="project" value="InterPro"/>
</dbReference>
<evidence type="ECO:0000256" key="3">
    <source>
        <dbReference type="ARBA" id="ARBA00022989"/>
    </source>
</evidence>
<dbReference type="PANTHER" id="PTHR43229:SF2">
    <property type="entry name" value="NODULATION PROTEIN J"/>
    <property type="match status" value="1"/>
</dbReference>
<comment type="similarity">
    <text evidence="5">Belongs to the ABC-2 integral membrane protein family.</text>
</comment>
<dbReference type="PRINTS" id="PR00164">
    <property type="entry name" value="ABC2TRNSPORT"/>
</dbReference>
<feature type="transmembrane region" description="Helical" evidence="5">
    <location>
        <begin position="43"/>
        <end position="61"/>
    </location>
</feature>
<dbReference type="AlphaFoldDB" id="A0A6N4R610"/>
<feature type="transmembrane region" description="Helical" evidence="5">
    <location>
        <begin position="150"/>
        <end position="172"/>
    </location>
</feature>
<evidence type="ECO:0000313" key="8">
    <source>
        <dbReference type="Proteomes" id="UP000320948"/>
    </source>
</evidence>
<keyword evidence="4 5" id="KW-0472">Membrane</keyword>
<keyword evidence="3 5" id="KW-1133">Transmembrane helix</keyword>
<evidence type="ECO:0000259" key="6">
    <source>
        <dbReference type="PROSITE" id="PS51012"/>
    </source>
</evidence>
<organism evidence="7 8">
    <name type="scientific">Blastochloris viridis</name>
    <name type="common">Rhodopseudomonas viridis</name>
    <dbReference type="NCBI Taxonomy" id="1079"/>
    <lineage>
        <taxon>Bacteria</taxon>
        <taxon>Pseudomonadati</taxon>
        <taxon>Pseudomonadota</taxon>
        <taxon>Alphaproteobacteria</taxon>
        <taxon>Hyphomicrobiales</taxon>
        <taxon>Blastochloridaceae</taxon>
        <taxon>Blastochloris</taxon>
    </lineage>
</organism>
<dbReference type="GO" id="GO:0140359">
    <property type="term" value="F:ABC-type transporter activity"/>
    <property type="evidence" value="ECO:0007669"/>
    <property type="project" value="InterPro"/>
</dbReference>
<reference evidence="7 8" key="1">
    <citation type="journal article" date="2017" name="Nat. Commun.">
        <title>In situ click chemistry generation of cyclooxygenase-2 inhibitors.</title>
        <authorList>
            <person name="Bhardwaj A."/>
            <person name="Kaur J."/>
            <person name="Wuest M."/>
            <person name="Wuest F."/>
        </authorList>
    </citation>
    <scope>NUCLEOTIDE SEQUENCE [LARGE SCALE GENOMIC DNA]</scope>
    <source>
        <strain evidence="7">S2_018_000_R2_106</strain>
    </source>
</reference>
<comment type="caution">
    <text evidence="7">The sequence shown here is derived from an EMBL/GenBank/DDBJ whole genome shotgun (WGS) entry which is preliminary data.</text>
</comment>
<evidence type="ECO:0000313" key="7">
    <source>
        <dbReference type="EMBL" id="TKW61996.1"/>
    </source>
</evidence>
<dbReference type="EMBL" id="VAFM01000001">
    <property type="protein sequence ID" value="TKW61996.1"/>
    <property type="molecule type" value="Genomic_DNA"/>
</dbReference>
<comment type="subcellular location">
    <subcellularLocation>
        <location evidence="5">Cell inner membrane</location>
        <topology evidence="5">Multi-pass membrane protein</topology>
    </subcellularLocation>
    <subcellularLocation>
        <location evidence="1">Membrane</location>
        <topology evidence="1">Multi-pass membrane protein</topology>
    </subcellularLocation>
</comment>
<evidence type="ECO:0000256" key="4">
    <source>
        <dbReference type="ARBA" id="ARBA00023136"/>
    </source>
</evidence>
<feature type="transmembrane region" description="Helical" evidence="5">
    <location>
        <begin position="184"/>
        <end position="203"/>
    </location>
</feature>
<keyword evidence="5" id="KW-1003">Cell membrane</keyword>
<keyword evidence="2 5" id="KW-0812">Transmembrane</keyword>
<protein>
    <recommendedName>
        <fullName evidence="5">Transport permease protein</fullName>
    </recommendedName>
</protein>
<dbReference type="InterPro" id="IPR047817">
    <property type="entry name" value="ABC2_TM_bact-type"/>
</dbReference>
<dbReference type="Pfam" id="PF01061">
    <property type="entry name" value="ABC2_membrane"/>
    <property type="match status" value="1"/>
</dbReference>